<protein>
    <recommendedName>
        <fullName evidence="2">CsbD-like domain-containing protein</fullName>
    </recommendedName>
</protein>
<organism evidence="3 4">
    <name type="scientific">Thalassospira permensis NBRC 106175</name>
    <dbReference type="NCBI Taxonomy" id="1353532"/>
    <lineage>
        <taxon>Bacteria</taxon>
        <taxon>Pseudomonadati</taxon>
        <taxon>Pseudomonadota</taxon>
        <taxon>Alphaproteobacteria</taxon>
        <taxon>Rhodospirillales</taxon>
        <taxon>Thalassospiraceae</taxon>
        <taxon>Thalassospira</taxon>
    </lineage>
</organism>
<dbReference type="Proteomes" id="UP000027463">
    <property type="component" value="Unassembled WGS sequence"/>
</dbReference>
<name>A0ABR4TPG2_9PROT</name>
<evidence type="ECO:0000259" key="2">
    <source>
        <dbReference type="Pfam" id="PF05532"/>
    </source>
</evidence>
<comment type="caution">
    <text evidence="3">The sequence shown here is derived from an EMBL/GenBank/DDBJ whole genome shotgun (WGS) entry which is preliminary data.</text>
</comment>
<dbReference type="Gene3D" id="1.10.1470.10">
    <property type="entry name" value="YjbJ"/>
    <property type="match status" value="1"/>
</dbReference>
<dbReference type="InterPro" id="IPR036629">
    <property type="entry name" value="YjbJ_sf"/>
</dbReference>
<evidence type="ECO:0000256" key="1">
    <source>
        <dbReference type="ARBA" id="ARBA00009129"/>
    </source>
</evidence>
<dbReference type="InterPro" id="IPR026042">
    <property type="entry name" value="YjbJ"/>
</dbReference>
<evidence type="ECO:0000313" key="3">
    <source>
        <dbReference type="EMBL" id="KEO57365.1"/>
    </source>
</evidence>
<comment type="similarity">
    <text evidence="1">Belongs to the UPF0337 (CsbD) family.</text>
</comment>
<proteinExistence type="inferred from homology"/>
<dbReference type="PIRSF" id="PIRSF039008">
    <property type="entry name" value="YjbJ"/>
    <property type="match status" value="1"/>
</dbReference>
<dbReference type="Pfam" id="PF05532">
    <property type="entry name" value="CsbD"/>
    <property type="match status" value="1"/>
</dbReference>
<dbReference type="SUPFAM" id="SSF69047">
    <property type="entry name" value="Hypothetical protein YjbJ"/>
    <property type="match status" value="1"/>
</dbReference>
<dbReference type="EMBL" id="AUNC01000013">
    <property type="protein sequence ID" value="KEO57365.1"/>
    <property type="molecule type" value="Genomic_DNA"/>
</dbReference>
<sequence length="53" mass="6371">MRGHVKREWGRLTDDDLDEIEGQQEKLVGLVQEAYGVKREEADRQVRNWFDRL</sequence>
<dbReference type="InterPro" id="IPR008462">
    <property type="entry name" value="CsbD"/>
</dbReference>
<accession>A0ABR4TPG2</accession>
<gene>
    <name evidence="3" type="ORF">SMB34_16425</name>
</gene>
<feature type="domain" description="CsbD-like" evidence="2">
    <location>
        <begin position="1"/>
        <end position="43"/>
    </location>
</feature>
<evidence type="ECO:0000313" key="4">
    <source>
        <dbReference type="Proteomes" id="UP000027463"/>
    </source>
</evidence>
<keyword evidence="4" id="KW-1185">Reference proteome</keyword>
<reference evidence="3 4" key="1">
    <citation type="submission" date="2013-07" db="EMBL/GenBank/DDBJ databases">
        <title>Thalassospira permensis NBRC 106175 Genome Sequencing.</title>
        <authorList>
            <person name="Lai Q."/>
            <person name="Shao Z."/>
        </authorList>
    </citation>
    <scope>NUCLEOTIDE SEQUENCE [LARGE SCALE GENOMIC DNA]</scope>
    <source>
        <strain evidence="3 4">NBRC 106175</strain>
    </source>
</reference>